<dbReference type="Proteomes" id="UP000487649">
    <property type="component" value="Unassembled WGS sequence"/>
</dbReference>
<evidence type="ECO:0000313" key="1">
    <source>
        <dbReference type="EMBL" id="MTK22230.1"/>
    </source>
</evidence>
<sequence>MGDNEGGKYPGYEEQAILIQANIYPATGKLQAELYGERLNYMMNMLYDGLVPIKEGDGICVGVELTEPPDYRVESIKRYSHLVIELMKI</sequence>
<organism evidence="1 2">
    <name type="scientific">Turicibacter sanguinis</name>
    <dbReference type="NCBI Taxonomy" id="154288"/>
    <lineage>
        <taxon>Bacteria</taxon>
        <taxon>Bacillati</taxon>
        <taxon>Bacillota</taxon>
        <taxon>Erysipelotrichia</taxon>
        <taxon>Erysipelotrichales</taxon>
        <taxon>Turicibacteraceae</taxon>
        <taxon>Turicibacter</taxon>
    </lineage>
</organism>
<dbReference type="EMBL" id="WMQE01000033">
    <property type="protein sequence ID" value="MTK22230.1"/>
    <property type="molecule type" value="Genomic_DNA"/>
</dbReference>
<protein>
    <submittedName>
        <fullName evidence="1">Uncharacterized protein</fullName>
    </submittedName>
</protein>
<comment type="caution">
    <text evidence="1">The sequence shown here is derived from an EMBL/GenBank/DDBJ whole genome shotgun (WGS) entry which is preliminary data.</text>
</comment>
<dbReference type="AlphaFoldDB" id="A0A9X5AQ10"/>
<accession>A0A9X5AQ10</accession>
<evidence type="ECO:0000313" key="2">
    <source>
        <dbReference type="Proteomes" id="UP000487649"/>
    </source>
</evidence>
<gene>
    <name evidence="1" type="ORF">GMA92_12490</name>
</gene>
<reference evidence="1 2" key="1">
    <citation type="journal article" date="2019" name="Nat. Med.">
        <title>A library of human gut bacterial isolates paired with longitudinal multiomics data enables mechanistic microbiome research.</title>
        <authorList>
            <person name="Poyet M."/>
            <person name="Groussin M."/>
            <person name="Gibbons S.M."/>
            <person name="Avila-Pacheco J."/>
            <person name="Jiang X."/>
            <person name="Kearney S.M."/>
            <person name="Perrotta A.R."/>
            <person name="Berdy B."/>
            <person name="Zhao S."/>
            <person name="Lieberman T.D."/>
            <person name="Swanson P.K."/>
            <person name="Smith M."/>
            <person name="Roesemann S."/>
            <person name="Alexander J.E."/>
            <person name="Rich S.A."/>
            <person name="Livny J."/>
            <person name="Vlamakis H."/>
            <person name="Clish C."/>
            <person name="Bullock K."/>
            <person name="Deik A."/>
            <person name="Scott J."/>
            <person name="Pierce K.A."/>
            <person name="Xavier R.J."/>
            <person name="Alm E.J."/>
        </authorList>
    </citation>
    <scope>NUCLEOTIDE SEQUENCE [LARGE SCALE GENOMIC DNA]</scope>
    <source>
        <strain evidence="1 2">BIOML-A198</strain>
    </source>
</reference>
<proteinExistence type="predicted"/>
<name>A0A9X5AQ10_9FIRM</name>